<evidence type="ECO:0000313" key="13">
    <source>
        <dbReference type="Proteomes" id="UP000054498"/>
    </source>
</evidence>
<dbReference type="InterPro" id="IPR027640">
    <property type="entry name" value="Kinesin-like_fam"/>
</dbReference>
<feature type="region of interest" description="Disordered" evidence="10">
    <location>
        <begin position="232"/>
        <end position="293"/>
    </location>
</feature>
<evidence type="ECO:0000256" key="7">
    <source>
        <dbReference type="PROSITE-ProRule" id="PRU00283"/>
    </source>
</evidence>
<evidence type="ECO:0000256" key="6">
    <source>
        <dbReference type="ARBA" id="ARBA00023175"/>
    </source>
</evidence>
<dbReference type="PROSITE" id="PS50067">
    <property type="entry name" value="KINESIN_MOTOR_2"/>
    <property type="match status" value="1"/>
</dbReference>
<accession>A0A0D2JQ79</accession>
<evidence type="ECO:0000259" key="11">
    <source>
        <dbReference type="PROSITE" id="PS50067"/>
    </source>
</evidence>
<dbReference type="GO" id="GO:0005875">
    <property type="term" value="C:microtubule associated complex"/>
    <property type="evidence" value="ECO:0007669"/>
    <property type="project" value="TreeGrafter"/>
</dbReference>
<comment type="similarity">
    <text evidence="7 8">Belongs to the TRAFAC class myosin-kinesin ATPase superfamily. Kinesin family.</text>
</comment>
<dbReference type="InterPro" id="IPR027417">
    <property type="entry name" value="P-loop_NTPase"/>
</dbReference>
<feature type="region of interest" description="Disordered" evidence="10">
    <location>
        <begin position="689"/>
        <end position="712"/>
    </location>
</feature>
<keyword evidence="3 7" id="KW-0547">Nucleotide-binding</keyword>
<dbReference type="PANTHER" id="PTHR47969:SF15">
    <property type="entry name" value="CHROMOSOME-ASSOCIATED KINESIN KIF4A-RELATED"/>
    <property type="match status" value="1"/>
</dbReference>
<dbReference type="Gene3D" id="3.40.850.10">
    <property type="entry name" value="Kinesin motor domain"/>
    <property type="match status" value="1"/>
</dbReference>
<evidence type="ECO:0000256" key="3">
    <source>
        <dbReference type="ARBA" id="ARBA00022741"/>
    </source>
</evidence>
<dbReference type="SMART" id="SM00129">
    <property type="entry name" value="KISc"/>
    <property type="match status" value="1"/>
</dbReference>
<dbReference type="SUPFAM" id="SSF52540">
    <property type="entry name" value="P-loop containing nucleoside triphosphate hydrolases"/>
    <property type="match status" value="1"/>
</dbReference>
<evidence type="ECO:0000256" key="5">
    <source>
        <dbReference type="ARBA" id="ARBA00023054"/>
    </source>
</evidence>
<dbReference type="OrthoDB" id="3176171at2759"/>
<organism evidence="12 13">
    <name type="scientific">Monoraphidium neglectum</name>
    <dbReference type="NCBI Taxonomy" id="145388"/>
    <lineage>
        <taxon>Eukaryota</taxon>
        <taxon>Viridiplantae</taxon>
        <taxon>Chlorophyta</taxon>
        <taxon>core chlorophytes</taxon>
        <taxon>Chlorophyceae</taxon>
        <taxon>CS clade</taxon>
        <taxon>Sphaeropleales</taxon>
        <taxon>Selenastraceae</taxon>
        <taxon>Monoraphidium</taxon>
    </lineage>
</organism>
<feature type="binding site" evidence="7">
    <location>
        <begin position="101"/>
        <end position="108"/>
    </location>
    <ligand>
        <name>ATP</name>
        <dbReference type="ChEBI" id="CHEBI:30616"/>
    </ligand>
</feature>
<dbReference type="PANTHER" id="PTHR47969">
    <property type="entry name" value="CHROMOSOME-ASSOCIATED KINESIN KIF4A-RELATED"/>
    <property type="match status" value="1"/>
</dbReference>
<reference evidence="12 13" key="1">
    <citation type="journal article" date="2013" name="BMC Genomics">
        <title>Reconstruction of the lipid metabolism for the microalga Monoraphidium neglectum from its genome sequence reveals characteristics suitable for biofuel production.</title>
        <authorList>
            <person name="Bogen C."/>
            <person name="Al-Dilaimi A."/>
            <person name="Albersmeier A."/>
            <person name="Wichmann J."/>
            <person name="Grundmann M."/>
            <person name="Rupp O."/>
            <person name="Lauersen K.J."/>
            <person name="Blifernez-Klassen O."/>
            <person name="Kalinowski J."/>
            <person name="Goesmann A."/>
            <person name="Mussgnug J.H."/>
            <person name="Kruse O."/>
        </authorList>
    </citation>
    <scope>NUCLEOTIDE SEQUENCE [LARGE SCALE GENOMIC DNA]</scope>
    <source>
        <strain evidence="12 13">SAG 48.87</strain>
    </source>
</reference>
<feature type="coiled-coil region" evidence="9">
    <location>
        <begin position="763"/>
        <end position="808"/>
    </location>
</feature>
<keyword evidence="12" id="KW-0378">Hydrolase</keyword>
<dbReference type="EMBL" id="KK101343">
    <property type="protein sequence ID" value="KIZ01228.1"/>
    <property type="molecule type" value="Genomic_DNA"/>
</dbReference>
<dbReference type="GeneID" id="25739611"/>
<proteinExistence type="inferred from homology"/>
<evidence type="ECO:0000256" key="8">
    <source>
        <dbReference type="RuleBase" id="RU000394"/>
    </source>
</evidence>
<keyword evidence="6 7" id="KW-0505">Motor protein</keyword>
<dbReference type="GO" id="GO:0003777">
    <property type="term" value="F:microtubule motor activity"/>
    <property type="evidence" value="ECO:0007669"/>
    <property type="project" value="InterPro"/>
</dbReference>
<dbReference type="GO" id="GO:0005874">
    <property type="term" value="C:microtubule"/>
    <property type="evidence" value="ECO:0007669"/>
    <property type="project" value="UniProtKB-KW"/>
</dbReference>
<dbReference type="Proteomes" id="UP000054498">
    <property type="component" value="Unassembled WGS sequence"/>
</dbReference>
<keyword evidence="13" id="KW-1185">Reference proteome</keyword>
<dbReference type="AlphaFoldDB" id="A0A0D2JQ79"/>
<evidence type="ECO:0000256" key="1">
    <source>
        <dbReference type="ARBA" id="ARBA00004496"/>
    </source>
</evidence>
<dbReference type="GO" id="GO:0016787">
    <property type="term" value="F:hydrolase activity"/>
    <property type="evidence" value="ECO:0007669"/>
    <property type="project" value="UniProtKB-KW"/>
</dbReference>
<dbReference type="KEGG" id="mng:MNEG_6735"/>
<dbReference type="STRING" id="145388.A0A0D2JQ79"/>
<keyword evidence="2" id="KW-0963">Cytoplasm</keyword>
<gene>
    <name evidence="12" type="ORF">MNEG_6735</name>
</gene>
<dbReference type="GO" id="GO:0008017">
    <property type="term" value="F:microtubule binding"/>
    <property type="evidence" value="ECO:0007669"/>
    <property type="project" value="InterPro"/>
</dbReference>
<sequence length="995" mass="105752">MSGSGAPRPSVPGKKSEESVCVAVNIRPLIEIELDQGCQECLYVTPGLGQVHTAGNSQSFTYDHVFGGDYGSDLSDLYPKCVAPLLDGLFKGYNATVFAYGQTGSGKTYAMGSGFTPGGPCRGVIPEAMEELFARVEAGKEGVEFSVRVSFVEIHKEEVRDLLFVEGRGARPQVTIRELPGGVTLAGAVEREVHSREEMAGVLEQGSLCRAVGATNMNNRSSRSHAIFTITLEQRRADPAPPTASRPASPARRAAAAAAGDAAAAAALVVEAAEEEEEDEEDDGDEGADGEGDAADDYLIAKMHLVDLAGSERAKRTGAEGARLREAININKGLLALAKVISALVDCQGHVPYRDSKLTRLLQDSLGGNSRTLMLACVSPADVNREESLNTLRYADRARHIKNKPVVNRDPVAAQLRQQLAALRAENLALKRTIGAAGGDPDALAALVSGGALPPGEALREAYDELAMRCGALEAQHARDQGELDDLRSEASDLRERALAAETARDSARLRLRAMKQAAVDAGYEKLSALHTGASEGASCGGAAALADGAASAAAGMGGGPAADGGDAEASAGAANSSAVMAAAASQDDDVSLDADVDVVAELRGRIAELEAQLRQARSLQRAQSSMLRSGAADGVAAAAVAAAAAGGAGRRRAGSAAGGGAGAVGPSRYASSAGAAATALDVLDCGGSPPLSPAHRPAVEPLPSPLEEGDSSRDAELIAGTTAHFVSQEQLKHRLAAIGRQMVAKQRRLAALQGAVAGDGLKAQYDGHLQALQAERDALLKEKTGLLQKLHKAAEASLEERRRLESLYRDKLAAVERRVKELGEKEREARRGAKQLTRVEQVVRQLQEDIQKMKGHKAAVLRRMELREREFREWRTARERELAQLRRSAQRQNAALQQHQAMHVKQQAVLKRKTEEAEAAKKRLRELMEVQARARIQRTDAAAREAMEMQPNAGAPLLRSERARKEWVEQELDLCNTSWEYMKRCHPCVHSSHD</sequence>
<keyword evidence="5 9" id="KW-0175">Coiled coil</keyword>
<protein>
    <recommendedName>
        <fullName evidence="8">Kinesin-like protein</fullName>
    </recommendedName>
</protein>
<dbReference type="GO" id="GO:0007018">
    <property type="term" value="P:microtubule-based movement"/>
    <property type="evidence" value="ECO:0007669"/>
    <property type="project" value="InterPro"/>
</dbReference>
<dbReference type="GO" id="GO:0005737">
    <property type="term" value="C:cytoplasm"/>
    <property type="evidence" value="ECO:0007669"/>
    <property type="project" value="UniProtKB-SubCell"/>
</dbReference>
<dbReference type="PROSITE" id="PS00411">
    <property type="entry name" value="KINESIN_MOTOR_1"/>
    <property type="match status" value="1"/>
</dbReference>
<dbReference type="InterPro" id="IPR019821">
    <property type="entry name" value="Kinesin_motor_CS"/>
</dbReference>
<dbReference type="RefSeq" id="XP_013900247.1">
    <property type="nucleotide sequence ID" value="XM_014044793.1"/>
</dbReference>
<feature type="coiled-coil region" evidence="9">
    <location>
        <begin position="883"/>
        <end position="938"/>
    </location>
</feature>
<evidence type="ECO:0000256" key="9">
    <source>
        <dbReference type="SAM" id="Coils"/>
    </source>
</evidence>
<feature type="coiled-coil region" evidence="9">
    <location>
        <begin position="477"/>
        <end position="504"/>
    </location>
</feature>
<keyword evidence="8" id="KW-0493">Microtubule</keyword>
<dbReference type="InterPro" id="IPR001752">
    <property type="entry name" value="Kinesin_motor_dom"/>
</dbReference>
<feature type="compositionally biased region" description="Acidic residues" evidence="10">
    <location>
        <begin position="272"/>
        <end position="293"/>
    </location>
</feature>
<feature type="compositionally biased region" description="Low complexity" evidence="10">
    <location>
        <begin position="245"/>
        <end position="271"/>
    </location>
</feature>
<evidence type="ECO:0000256" key="2">
    <source>
        <dbReference type="ARBA" id="ARBA00022490"/>
    </source>
</evidence>
<dbReference type="CDD" id="cd01372">
    <property type="entry name" value="KISc_KIF4"/>
    <property type="match status" value="1"/>
</dbReference>
<feature type="coiled-coil region" evidence="9">
    <location>
        <begin position="593"/>
        <end position="620"/>
    </location>
</feature>
<dbReference type="Pfam" id="PF00225">
    <property type="entry name" value="Kinesin"/>
    <property type="match status" value="2"/>
</dbReference>
<dbReference type="PRINTS" id="PR00380">
    <property type="entry name" value="KINESINHEAVY"/>
</dbReference>
<feature type="domain" description="Kinesin motor" evidence="11">
    <location>
        <begin position="19"/>
        <end position="401"/>
    </location>
</feature>
<name>A0A0D2JQ79_9CHLO</name>
<evidence type="ECO:0000256" key="10">
    <source>
        <dbReference type="SAM" id="MobiDB-lite"/>
    </source>
</evidence>
<evidence type="ECO:0000256" key="4">
    <source>
        <dbReference type="ARBA" id="ARBA00022840"/>
    </source>
</evidence>
<dbReference type="GO" id="GO:0005524">
    <property type="term" value="F:ATP binding"/>
    <property type="evidence" value="ECO:0007669"/>
    <property type="project" value="UniProtKB-UniRule"/>
</dbReference>
<dbReference type="InterPro" id="IPR036961">
    <property type="entry name" value="Kinesin_motor_dom_sf"/>
</dbReference>
<dbReference type="GO" id="GO:0007052">
    <property type="term" value="P:mitotic spindle organization"/>
    <property type="evidence" value="ECO:0007669"/>
    <property type="project" value="TreeGrafter"/>
</dbReference>
<evidence type="ECO:0000313" key="12">
    <source>
        <dbReference type="EMBL" id="KIZ01228.1"/>
    </source>
</evidence>
<dbReference type="GO" id="GO:0051231">
    <property type="term" value="P:spindle elongation"/>
    <property type="evidence" value="ECO:0007669"/>
    <property type="project" value="TreeGrafter"/>
</dbReference>
<dbReference type="Pfam" id="PF25764">
    <property type="entry name" value="KIF21A_4th"/>
    <property type="match status" value="1"/>
</dbReference>
<comment type="subcellular location">
    <subcellularLocation>
        <location evidence="1">Cytoplasm</location>
    </subcellularLocation>
</comment>
<keyword evidence="4 7" id="KW-0067">ATP-binding</keyword>